<dbReference type="PROSITE" id="PS50885">
    <property type="entry name" value="HAMP"/>
    <property type="match status" value="1"/>
</dbReference>
<feature type="region of interest" description="Disordered" evidence="10">
    <location>
        <begin position="767"/>
        <end position="794"/>
    </location>
</feature>
<sequence>MPASRQAPAPRVRLWRSLGFRLSLVVVLAVMVGVTSTVGFFVYQDFRQTVTAEENRLKSSAAAFAAAASNAIAENDRRGTLEVLRGIRDLAHVRYASAADSEGRTVAEIGTSEALVSTDRSLGDGTLTSVFFADTITGAAPVRKGGIVVGTIAIHADIAWLRGLYLHNLLISLLVGASVLAVTVLVAWMRIARIIDPLRALAGEFADIGARSDLSKRLQVTSNDEVGVLSGAFNDMFARIDERDRLLQRHRETLEDTVTLRTAEMRSARDEAERANAAKSEFLATVSHEIRTPMNGMLVMAEMLSAAPIPGRYLRHAEIILRSGRGLLNILNDILDMSKIEAGRLDLEEIPLSVDTLVEDVASLFAEKAREKSLSIATMIDADVPAEVIGDPVRISQVLTNLVNNALKFTETGGVTIAVECLAPRDAGGPPMLGFTIRDTGIGIPADKLGKLFGRFTQADQTITRKFGGTGLGLAISKQLVEAMGGSVRVTSEEGVGSCFGFEVALEIHRPAPRPQSLSGRTIRLLDADPITSEATATLLIRRGATVLRGDETGPAPALVLTREAHLARLATASSTAHPPIVVLRASDARVAEGETADLAVAGAMALPLRRSEIEHLAQALATGDFAALRDDTPAMETAAKLPDMSGLRVLAVDDVAVNREVLKEALATLGVTAALAESGETAVAMTERDAYDIIFMDCSMPGMDGFTATRLIREGERHAGRQPATIVALTAHKDPGSAGEWQSAGMNAYLTKPFTIPQISRVLGDFAGTRPANDQPGSKPEGPSIDAPLPAHANGPLLDPATLDMLASLVKRSGPAVLQKIVGLFAANAPKALADLREAVAAGSDETARLAHALKSMCNSAGAARAAGLCGTVEAAAQAGEPIAPGMLDEIAATLADSHDALAALATAPDADAAEQSA</sequence>
<dbReference type="PROSITE" id="PS50110">
    <property type="entry name" value="RESPONSE_REGULATORY"/>
    <property type="match status" value="1"/>
</dbReference>
<dbReference type="InterPro" id="IPR001789">
    <property type="entry name" value="Sig_transdc_resp-reg_receiver"/>
</dbReference>
<dbReference type="InterPro" id="IPR008207">
    <property type="entry name" value="Sig_transdc_His_kin_Hpt_dom"/>
</dbReference>
<name>A0A0P0YYK1_9HYPH</name>
<dbReference type="Pfam" id="PF00072">
    <property type="entry name" value="Response_reg"/>
    <property type="match status" value="1"/>
</dbReference>
<keyword evidence="11" id="KW-0812">Transmembrane</keyword>
<feature type="transmembrane region" description="Helical" evidence="11">
    <location>
        <begin position="169"/>
        <end position="189"/>
    </location>
</feature>
<accession>A0A0P0YYK1</accession>
<dbReference type="SMART" id="SM00387">
    <property type="entry name" value="HATPase_c"/>
    <property type="match status" value="1"/>
</dbReference>
<evidence type="ECO:0000313" key="16">
    <source>
        <dbReference type="EMBL" id="BAT26636.1"/>
    </source>
</evidence>
<feature type="domain" description="Response regulatory" evidence="13">
    <location>
        <begin position="649"/>
        <end position="768"/>
    </location>
</feature>
<dbReference type="Gene3D" id="1.20.120.160">
    <property type="entry name" value="HPT domain"/>
    <property type="match status" value="1"/>
</dbReference>
<feature type="modified residue" description="Phosphohistidine" evidence="8">
    <location>
        <position position="853"/>
    </location>
</feature>
<evidence type="ECO:0000256" key="3">
    <source>
        <dbReference type="ARBA" id="ARBA00012438"/>
    </source>
</evidence>
<dbReference type="InterPro" id="IPR036890">
    <property type="entry name" value="HATPase_C_sf"/>
</dbReference>
<dbReference type="Pfam" id="PF00512">
    <property type="entry name" value="HisKA"/>
    <property type="match status" value="1"/>
</dbReference>
<dbReference type="SUPFAM" id="SSF47226">
    <property type="entry name" value="Histidine-containing phosphotransfer domain, HPT domain"/>
    <property type="match status" value="1"/>
</dbReference>
<dbReference type="SUPFAM" id="SSF158472">
    <property type="entry name" value="HAMP domain-like"/>
    <property type="match status" value="1"/>
</dbReference>
<dbReference type="InterPro" id="IPR003660">
    <property type="entry name" value="HAMP_dom"/>
</dbReference>
<comment type="catalytic activity">
    <reaction evidence="1">
        <text>ATP + protein L-histidine = ADP + protein N-phospho-L-histidine.</text>
        <dbReference type="EC" id="2.7.13.3"/>
    </reaction>
</comment>
<evidence type="ECO:0000259" key="15">
    <source>
        <dbReference type="PROSITE" id="PS50894"/>
    </source>
</evidence>
<evidence type="ECO:0000259" key="12">
    <source>
        <dbReference type="PROSITE" id="PS50109"/>
    </source>
</evidence>
<dbReference type="CDD" id="cd16922">
    <property type="entry name" value="HATPase_EvgS-ArcB-TorS-like"/>
    <property type="match status" value="1"/>
</dbReference>
<keyword evidence="6 16" id="KW-0418">Kinase</keyword>
<protein>
    <recommendedName>
        <fullName evidence="3">histidine kinase</fullName>
        <ecNumber evidence="3">2.7.13.3</ecNumber>
    </recommendedName>
</protein>
<organism evidence="16">
    <name type="scientific">Aurantimonas coralicida</name>
    <dbReference type="NCBI Taxonomy" id="182270"/>
    <lineage>
        <taxon>Bacteria</taxon>
        <taxon>Pseudomonadati</taxon>
        <taxon>Pseudomonadota</taxon>
        <taxon>Alphaproteobacteria</taxon>
        <taxon>Hyphomicrobiales</taxon>
        <taxon>Aurantimonadaceae</taxon>
        <taxon>Aurantimonas</taxon>
    </lineage>
</organism>
<evidence type="ECO:0000256" key="11">
    <source>
        <dbReference type="SAM" id="Phobius"/>
    </source>
</evidence>
<dbReference type="GO" id="GO:0005886">
    <property type="term" value="C:plasma membrane"/>
    <property type="evidence" value="ECO:0007669"/>
    <property type="project" value="UniProtKB-SubCell"/>
</dbReference>
<keyword evidence="11" id="KW-1133">Transmembrane helix</keyword>
<dbReference type="SUPFAM" id="SSF52172">
    <property type="entry name" value="CheY-like"/>
    <property type="match status" value="1"/>
</dbReference>
<dbReference type="PANTHER" id="PTHR45339:SF6">
    <property type="entry name" value="SENSORY HISTIDINE PROTEIN KINASE"/>
    <property type="match status" value="1"/>
</dbReference>
<dbReference type="PROSITE" id="PS50109">
    <property type="entry name" value="HIS_KIN"/>
    <property type="match status" value="1"/>
</dbReference>
<comment type="subcellular location">
    <subcellularLocation>
        <location evidence="2">Membrane</location>
    </subcellularLocation>
</comment>
<dbReference type="RefSeq" id="WP_024351558.1">
    <property type="nucleotide sequence ID" value="NZ_BBWN01000030.1"/>
</dbReference>
<evidence type="ECO:0000256" key="1">
    <source>
        <dbReference type="ARBA" id="ARBA00000085"/>
    </source>
</evidence>
<evidence type="ECO:0000259" key="13">
    <source>
        <dbReference type="PROSITE" id="PS50110"/>
    </source>
</evidence>
<keyword evidence="7" id="KW-0902">Two-component regulatory system</keyword>
<evidence type="ECO:0000256" key="7">
    <source>
        <dbReference type="ARBA" id="ARBA00023012"/>
    </source>
</evidence>
<dbReference type="InterPro" id="IPR004358">
    <property type="entry name" value="Sig_transdc_His_kin-like_C"/>
</dbReference>
<dbReference type="CDD" id="cd06225">
    <property type="entry name" value="HAMP"/>
    <property type="match status" value="1"/>
</dbReference>
<feature type="transmembrane region" description="Helical" evidence="11">
    <location>
        <begin position="20"/>
        <end position="43"/>
    </location>
</feature>
<evidence type="ECO:0000256" key="10">
    <source>
        <dbReference type="SAM" id="MobiDB-lite"/>
    </source>
</evidence>
<dbReference type="AlphaFoldDB" id="A0A0P0YYK1"/>
<dbReference type="Gene3D" id="1.10.287.130">
    <property type="match status" value="1"/>
</dbReference>
<evidence type="ECO:0000256" key="8">
    <source>
        <dbReference type="PROSITE-ProRule" id="PRU00110"/>
    </source>
</evidence>
<dbReference type="EC" id="2.7.13.3" evidence="3"/>
<dbReference type="SMART" id="SM00304">
    <property type="entry name" value="HAMP"/>
    <property type="match status" value="1"/>
</dbReference>
<dbReference type="PROSITE" id="PS50894">
    <property type="entry name" value="HPT"/>
    <property type="match status" value="1"/>
</dbReference>
<dbReference type="CDD" id="cd17546">
    <property type="entry name" value="REC_hyHK_CKI1_RcsC-like"/>
    <property type="match status" value="1"/>
</dbReference>
<dbReference type="GO" id="GO:0005524">
    <property type="term" value="F:ATP binding"/>
    <property type="evidence" value="ECO:0007669"/>
    <property type="project" value="UniProtKB-KW"/>
</dbReference>
<evidence type="ECO:0000256" key="6">
    <source>
        <dbReference type="ARBA" id="ARBA00022777"/>
    </source>
</evidence>
<evidence type="ECO:0000256" key="5">
    <source>
        <dbReference type="ARBA" id="ARBA00022679"/>
    </source>
</evidence>
<evidence type="ECO:0000256" key="9">
    <source>
        <dbReference type="PROSITE-ProRule" id="PRU00169"/>
    </source>
</evidence>
<dbReference type="CDD" id="cd00082">
    <property type="entry name" value="HisKA"/>
    <property type="match status" value="1"/>
</dbReference>
<dbReference type="SUPFAM" id="SSF55874">
    <property type="entry name" value="ATPase domain of HSP90 chaperone/DNA topoisomerase II/histidine kinase"/>
    <property type="match status" value="1"/>
</dbReference>
<evidence type="ECO:0000256" key="4">
    <source>
        <dbReference type="ARBA" id="ARBA00022553"/>
    </source>
</evidence>
<dbReference type="Pfam" id="PF02518">
    <property type="entry name" value="HATPase_c"/>
    <property type="match status" value="1"/>
</dbReference>
<reference evidence="16" key="1">
    <citation type="journal article" date="2015" name="Proc. Natl. Acad. Sci. U.S.A.">
        <title>Bacterial clade with the ribosomal RNA operon on a small plasmid rather than the chromosome.</title>
        <authorList>
            <person name="Anda M."/>
            <person name="Ohtsubo Y."/>
            <person name="Okubo T."/>
            <person name="Sugawara M."/>
            <person name="Nagata Y."/>
            <person name="Tsuda M."/>
            <person name="Minamisawa K."/>
            <person name="Mitsui H."/>
        </authorList>
    </citation>
    <scope>NUCLEOTIDE SEQUENCE</scope>
    <source>
        <strain evidence="16">DSM 14790</strain>
    </source>
</reference>
<proteinExistence type="predicted"/>
<dbReference type="SUPFAM" id="SSF47384">
    <property type="entry name" value="Homodimeric domain of signal transducing histidine kinase"/>
    <property type="match status" value="1"/>
</dbReference>
<feature type="domain" description="HPt" evidence="15">
    <location>
        <begin position="815"/>
        <end position="910"/>
    </location>
</feature>
<dbReference type="SMART" id="SM00448">
    <property type="entry name" value="REC"/>
    <property type="match status" value="1"/>
</dbReference>
<dbReference type="PRINTS" id="PR00344">
    <property type="entry name" value="BCTRLSENSOR"/>
</dbReference>
<dbReference type="InterPro" id="IPR036641">
    <property type="entry name" value="HPT_dom_sf"/>
</dbReference>
<dbReference type="Gene3D" id="3.30.565.10">
    <property type="entry name" value="Histidine kinase-like ATPase, C-terminal domain"/>
    <property type="match status" value="1"/>
</dbReference>
<dbReference type="SMART" id="SM00388">
    <property type="entry name" value="HisKA"/>
    <property type="match status" value="1"/>
</dbReference>
<feature type="modified residue" description="4-aspartylphosphate" evidence="9">
    <location>
        <position position="698"/>
    </location>
</feature>
<dbReference type="Gene3D" id="6.10.340.10">
    <property type="match status" value="1"/>
</dbReference>
<dbReference type="Gene3D" id="3.40.50.2300">
    <property type="match status" value="1"/>
</dbReference>
<evidence type="ECO:0000256" key="2">
    <source>
        <dbReference type="ARBA" id="ARBA00004370"/>
    </source>
</evidence>
<dbReference type="InterPro" id="IPR005467">
    <property type="entry name" value="His_kinase_dom"/>
</dbReference>
<dbReference type="InterPro" id="IPR036097">
    <property type="entry name" value="HisK_dim/P_sf"/>
</dbReference>
<dbReference type="Pfam" id="PF00672">
    <property type="entry name" value="HAMP"/>
    <property type="match status" value="1"/>
</dbReference>
<keyword evidence="5" id="KW-0808">Transferase</keyword>
<dbReference type="GO" id="GO:0000155">
    <property type="term" value="F:phosphorelay sensor kinase activity"/>
    <property type="evidence" value="ECO:0007669"/>
    <property type="project" value="InterPro"/>
</dbReference>
<dbReference type="FunFam" id="3.30.565.10:FF:000010">
    <property type="entry name" value="Sensor histidine kinase RcsC"/>
    <property type="match status" value="1"/>
</dbReference>
<dbReference type="EMBL" id="LC066373">
    <property type="protein sequence ID" value="BAT26636.1"/>
    <property type="molecule type" value="Genomic_DNA"/>
</dbReference>
<feature type="domain" description="HAMP" evidence="14">
    <location>
        <begin position="192"/>
        <end position="245"/>
    </location>
</feature>
<dbReference type="InterPro" id="IPR003594">
    <property type="entry name" value="HATPase_dom"/>
</dbReference>
<dbReference type="InterPro" id="IPR003661">
    <property type="entry name" value="HisK_dim/P_dom"/>
</dbReference>
<feature type="domain" description="Histidine kinase" evidence="12">
    <location>
        <begin position="285"/>
        <end position="508"/>
    </location>
</feature>
<dbReference type="Pfam" id="PF01627">
    <property type="entry name" value="Hpt"/>
    <property type="match status" value="1"/>
</dbReference>
<dbReference type="InterPro" id="IPR011006">
    <property type="entry name" value="CheY-like_superfamily"/>
</dbReference>
<evidence type="ECO:0000259" key="14">
    <source>
        <dbReference type="PROSITE" id="PS50885"/>
    </source>
</evidence>
<keyword evidence="4 9" id="KW-0597">Phosphoprotein</keyword>
<dbReference type="SMART" id="SM00073">
    <property type="entry name" value="HPT"/>
    <property type="match status" value="1"/>
</dbReference>
<dbReference type="PANTHER" id="PTHR45339">
    <property type="entry name" value="HYBRID SIGNAL TRANSDUCTION HISTIDINE KINASE J"/>
    <property type="match status" value="1"/>
</dbReference>
<keyword evidence="11" id="KW-0472">Membrane</keyword>